<accession>A0AAJ0FUS4</accession>
<organism evidence="2 3">
    <name type="scientific">Conoideocrella luteorostrata</name>
    <dbReference type="NCBI Taxonomy" id="1105319"/>
    <lineage>
        <taxon>Eukaryota</taxon>
        <taxon>Fungi</taxon>
        <taxon>Dikarya</taxon>
        <taxon>Ascomycota</taxon>
        <taxon>Pezizomycotina</taxon>
        <taxon>Sordariomycetes</taxon>
        <taxon>Hypocreomycetidae</taxon>
        <taxon>Hypocreales</taxon>
        <taxon>Clavicipitaceae</taxon>
        <taxon>Conoideocrella</taxon>
    </lineage>
</organism>
<feature type="transmembrane region" description="Helical" evidence="1">
    <location>
        <begin position="12"/>
        <end position="36"/>
    </location>
</feature>
<keyword evidence="3" id="KW-1185">Reference proteome</keyword>
<protein>
    <submittedName>
        <fullName evidence="2">Uncharacterized protein</fullName>
    </submittedName>
</protein>
<sequence length="139" mass="15233">METSTSLTVGRISGIIALGNTIVSFTIPLLLCLALVRCFDKSKSAASWSVLARQLHSTAWPSLLRVDTVSRKNVQWDITIVSYLNTCMAVLKIISGVVTPLGLGEIIAPVPNQEIDFEYVRDLTTFGHMTMNRPPMPLS</sequence>
<proteinExistence type="predicted"/>
<gene>
    <name evidence="2" type="ORF">QQS21_010330</name>
</gene>
<keyword evidence="1" id="KW-0472">Membrane</keyword>
<dbReference type="AlphaFoldDB" id="A0AAJ0FUS4"/>
<name>A0AAJ0FUS4_9HYPO</name>
<keyword evidence="1" id="KW-0812">Transmembrane</keyword>
<dbReference type="Proteomes" id="UP001251528">
    <property type="component" value="Unassembled WGS sequence"/>
</dbReference>
<comment type="caution">
    <text evidence="2">The sequence shown here is derived from an EMBL/GenBank/DDBJ whole genome shotgun (WGS) entry which is preliminary data.</text>
</comment>
<keyword evidence="1" id="KW-1133">Transmembrane helix</keyword>
<dbReference type="EMBL" id="JASWJB010000297">
    <property type="protein sequence ID" value="KAK2591958.1"/>
    <property type="molecule type" value="Genomic_DNA"/>
</dbReference>
<evidence type="ECO:0000313" key="2">
    <source>
        <dbReference type="EMBL" id="KAK2591958.1"/>
    </source>
</evidence>
<evidence type="ECO:0000256" key="1">
    <source>
        <dbReference type="SAM" id="Phobius"/>
    </source>
</evidence>
<reference evidence="2" key="1">
    <citation type="submission" date="2023-06" db="EMBL/GenBank/DDBJ databases">
        <title>Conoideocrella luteorostrata (Hypocreales: Clavicipitaceae), a potential biocontrol fungus for elongate hemlock scale in United States Christmas tree production areas.</title>
        <authorList>
            <person name="Barrett H."/>
            <person name="Lovett B."/>
            <person name="Macias A.M."/>
            <person name="Stajich J.E."/>
            <person name="Kasson M.T."/>
        </authorList>
    </citation>
    <scope>NUCLEOTIDE SEQUENCE</scope>
    <source>
        <strain evidence="2">ARSEF 14590</strain>
    </source>
</reference>
<evidence type="ECO:0000313" key="3">
    <source>
        <dbReference type="Proteomes" id="UP001251528"/>
    </source>
</evidence>